<keyword evidence="1" id="KW-0812">Transmembrane</keyword>
<evidence type="ECO:0000256" key="1">
    <source>
        <dbReference type="SAM" id="Phobius"/>
    </source>
</evidence>
<organism evidence="2 3">
    <name type="scientific">Roseburia inulinivorans DSM 16841</name>
    <dbReference type="NCBI Taxonomy" id="622312"/>
    <lineage>
        <taxon>Bacteria</taxon>
        <taxon>Bacillati</taxon>
        <taxon>Bacillota</taxon>
        <taxon>Clostridia</taxon>
        <taxon>Lachnospirales</taxon>
        <taxon>Lachnospiraceae</taxon>
        <taxon>Roseburia</taxon>
    </lineage>
</organism>
<accession>C0FW83</accession>
<dbReference type="Proteomes" id="UP000003561">
    <property type="component" value="Unassembled WGS sequence"/>
</dbReference>
<sequence>MIFPFLELFGMYVNIFLYEIYGNTLKITFFFCTIKIRSTILLLFLHIQSYYIQKVIFFKVFFQKILFFKKNKIFLINDAS</sequence>
<proteinExistence type="predicted"/>
<feature type="transmembrane region" description="Helical" evidence="1">
    <location>
        <begin position="20"/>
        <end position="45"/>
    </location>
</feature>
<dbReference type="AlphaFoldDB" id="C0FW83"/>
<comment type="caution">
    <text evidence="2">The sequence shown here is derived from an EMBL/GenBank/DDBJ whole genome shotgun (WGS) entry which is preliminary data.</text>
</comment>
<evidence type="ECO:0000313" key="3">
    <source>
        <dbReference type="Proteomes" id="UP000003561"/>
    </source>
</evidence>
<reference evidence="2 3" key="1">
    <citation type="submission" date="2009-02" db="EMBL/GenBank/DDBJ databases">
        <authorList>
            <person name="Fulton L."/>
            <person name="Clifton S."/>
            <person name="Fulton B."/>
            <person name="Xu J."/>
            <person name="Minx P."/>
            <person name="Pepin K.H."/>
            <person name="Johnson M."/>
            <person name="Bhonagiri V."/>
            <person name="Nash W.E."/>
            <person name="Mardis E.R."/>
            <person name="Wilson R.K."/>
        </authorList>
    </citation>
    <scope>NUCLEOTIDE SEQUENCE [LARGE SCALE GENOMIC DNA]</scope>
    <source>
        <strain evidence="2 3">DSM 16841</strain>
    </source>
</reference>
<gene>
    <name evidence="2" type="ORF">ROSEINA2194_03010</name>
</gene>
<protein>
    <submittedName>
        <fullName evidence="2">Uncharacterized protein</fullName>
    </submittedName>
</protein>
<name>C0FW83_9FIRM</name>
<keyword evidence="1" id="KW-0472">Membrane</keyword>
<dbReference type="EMBL" id="ACFY01000115">
    <property type="protein sequence ID" value="EEG93141.1"/>
    <property type="molecule type" value="Genomic_DNA"/>
</dbReference>
<evidence type="ECO:0000313" key="2">
    <source>
        <dbReference type="EMBL" id="EEG93141.1"/>
    </source>
</evidence>
<keyword evidence="1" id="KW-1133">Transmembrane helix</keyword>
<reference evidence="2 3" key="2">
    <citation type="submission" date="2009-03" db="EMBL/GenBank/DDBJ databases">
        <title>Draft genome sequence of Roseburia inulinivorans (DSM 16841).</title>
        <authorList>
            <person name="Sudarsanam P."/>
            <person name="Ley R."/>
            <person name="Guruge J."/>
            <person name="Turnbaugh P.J."/>
            <person name="Mahowald M."/>
            <person name="Liep D."/>
            <person name="Gordon J."/>
        </authorList>
    </citation>
    <scope>NUCLEOTIDE SEQUENCE [LARGE SCALE GENOMIC DNA]</scope>
    <source>
        <strain evidence="2 3">DSM 16841</strain>
    </source>
</reference>